<dbReference type="CDD" id="cd04301">
    <property type="entry name" value="NAT_SF"/>
    <property type="match status" value="1"/>
</dbReference>
<evidence type="ECO:0000256" key="1">
    <source>
        <dbReference type="ARBA" id="ARBA00022679"/>
    </source>
</evidence>
<dbReference type="InterPro" id="IPR050832">
    <property type="entry name" value="Bact_Acetyltransf"/>
</dbReference>
<dbReference type="AlphaFoldDB" id="A0A7X2H8B9"/>
<keyword evidence="1 4" id="KW-0808">Transferase</keyword>
<dbReference type="RefSeq" id="WP_154120896.1">
    <property type="nucleotide sequence ID" value="NZ_WJXB01000008.1"/>
</dbReference>
<evidence type="ECO:0000256" key="2">
    <source>
        <dbReference type="ARBA" id="ARBA00023315"/>
    </source>
</evidence>
<dbReference type="InterPro" id="IPR000182">
    <property type="entry name" value="GNAT_dom"/>
</dbReference>
<sequence>MIYRDMVAEDYEAAYKLWENTEGMGLSGADSRAEIVGYLERNRGFSQICMHEDGTLAGTALCGHDGRRGYMYHVAVSSDSRGLGVGRELVSRCLDKLRANGIAKCHLMVIESNVLGRRFWESLGWQYRDGIELYSQDTCI</sequence>
<evidence type="ECO:0000313" key="4">
    <source>
        <dbReference type="EMBL" id="MRN55397.1"/>
    </source>
</evidence>
<reference evidence="4 5" key="1">
    <citation type="submission" date="2019-11" db="EMBL/GenBank/DDBJ databases">
        <title>Paenibacillus monticola sp. nov., a novel PGPR strain isolated from mountain sample in China.</title>
        <authorList>
            <person name="Zhao Q."/>
            <person name="Li H.-P."/>
            <person name="Zhang J.-L."/>
        </authorList>
    </citation>
    <scope>NUCLEOTIDE SEQUENCE [LARGE SCALE GENOMIC DNA]</scope>
    <source>
        <strain evidence="4 5">LC-T2</strain>
    </source>
</reference>
<dbReference type="PANTHER" id="PTHR43877">
    <property type="entry name" value="AMINOALKYLPHOSPHONATE N-ACETYLTRANSFERASE-RELATED-RELATED"/>
    <property type="match status" value="1"/>
</dbReference>
<dbReference type="EMBL" id="WJXB01000008">
    <property type="protein sequence ID" value="MRN55397.1"/>
    <property type="molecule type" value="Genomic_DNA"/>
</dbReference>
<gene>
    <name evidence="4" type="ORF">GJB61_20660</name>
</gene>
<dbReference type="InterPro" id="IPR016181">
    <property type="entry name" value="Acyl_CoA_acyltransferase"/>
</dbReference>
<proteinExistence type="predicted"/>
<dbReference type="Gene3D" id="3.40.630.30">
    <property type="match status" value="1"/>
</dbReference>
<dbReference type="PROSITE" id="PS51186">
    <property type="entry name" value="GNAT"/>
    <property type="match status" value="1"/>
</dbReference>
<dbReference type="SUPFAM" id="SSF55729">
    <property type="entry name" value="Acyl-CoA N-acyltransferases (Nat)"/>
    <property type="match status" value="1"/>
</dbReference>
<dbReference type="GO" id="GO:0016747">
    <property type="term" value="F:acyltransferase activity, transferring groups other than amino-acyl groups"/>
    <property type="evidence" value="ECO:0007669"/>
    <property type="project" value="InterPro"/>
</dbReference>
<organism evidence="4 5">
    <name type="scientific">Paenibacillus monticola</name>
    <dbReference type="NCBI Taxonomy" id="2666075"/>
    <lineage>
        <taxon>Bacteria</taxon>
        <taxon>Bacillati</taxon>
        <taxon>Bacillota</taxon>
        <taxon>Bacilli</taxon>
        <taxon>Bacillales</taxon>
        <taxon>Paenibacillaceae</taxon>
        <taxon>Paenibacillus</taxon>
    </lineage>
</organism>
<protein>
    <submittedName>
        <fullName evidence="4">GNAT family N-acetyltransferase</fullName>
    </submittedName>
</protein>
<name>A0A7X2H8B9_9BACL</name>
<dbReference type="Pfam" id="PF00583">
    <property type="entry name" value="Acetyltransf_1"/>
    <property type="match status" value="1"/>
</dbReference>
<feature type="domain" description="N-acetyltransferase" evidence="3">
    <location>
        <begin position="1"/>
        <end position="140"/>
    </location>
</feature>
<evidence type="ECO:0000313" key="5">
    <source>
        <dbReference type="Proteomes" id="UP000463051"/>
    </source>
</evidence>
<evidence type="ECO:0000259" key="3">
    <source>
        <dbReference type="PROSITE" id="PS51186"/>
    </source>
</evidence>
<accession>A0A7X2H8B9</accession>
<comment type="caution">
    <text evidence="4">The sequence shown here is derived from an EMBL/GenBank/DDBJ whole genome shotgun (WGS) entry which is preliminary data.</text>
</comment>
<keyword evidence="5" id="KW-1185">Reference proteome</keyword>
<keyword evidence="2" id="KW-0012">Acyltransferase</keyword>
<dbReference type="Proteomes" id="UP000463051">
    <property type="component" value="Unassembled WGS sequence"/>
</dbReference>